<sequence length="398" mass="43986">MPTLPPRLLGLLHARQLAPIIHGLSICSSFLTAGFTVNYLTTTTCDPFVTAISNMGQFQFQFASSVLTIMCSIASMIISYRNKEWYTKQRLLVMAIDVMCFVLMIAATTSVNFSAAGQYVCTQNYYTELNEICDVNCGALNGTLVGGGITVLLLLFSILSCAYQLHLSDRRPMFLVETPETKNHILMETPRTDCLHIDCETPTMALPTALMSPWLSKVLFGMTFLLGIITMAFVSKYLKKTMCIAYVPAISDTMEFQYLLTASILSALLGMTLMILAHHYTAFYSKYQILNIGAFALCAAMTLGSLVAVKNSGASRLMCRRRADLDIKSQCSVDCSALKAAVICNILLLVVLLLTITSEVYQYNMKKLNEMVHYAAKFELMETPKIVHVDGNSPVKVT</sequence>
<feature type="transmembrane region" description="Helical" evidence="1">
    <location>
        <begin position="91"/>
        <end position="109"/>
    </location>
</feature>
<evidence type="ECO:0000256" key="1">
    <source>
        <dbReference type="SAM" id="Phobius"/>
    </source>
</evidence>
<gene>
    <name evidence="2" type="ORF">THRCLA_00042</name>
</gene>
<evidence type="ECO:0000313" key="3">
    <source>
        <dbReference type="Proteomes" id="UP000243217"/>
    </source>
</evidence>
<feature type="transmembrane region" description="Helical" evidence="1">
    <location>
        <begin position="340"/>
        <end position="361"/>
    </location>
</feature>
<feature type="transmembrane region" description="Helical" evidence="1">
    <location>
        <begin position="289"/>
        <end position="308"/>
    </location>
</feature>
<accession>A0A1W0ACS0</accession>
<dbReference type="AlphaFoldDB" id="A0A1W0ACS0"/>
<keyword evidence="1" id="KW-0472">Membrane</keyword>
<dbReference type="Proteomes" id="UP000243217">
    <property type="component" value="Unassembled WGS sequence"/>
</dbReference>
<evidence type="ECO:0008006" key="4">
    <source>
        <dbReference type="Google" id="ProtNLM"/>
    </source>
</evidence>
<dbReference type="OrthoDB" id="74380at2759"/>
<feature type="transmembrane region" description="Helical" evidence="1">
    <location>
        <begin position="218"/>
        <end position="238"/>
    </location>
</feature>
<feature type="transmembrane region" description="Helical" evidence="1">
    <location>
        <begin position="258"/>
        <end position="277"/>
    </location>
</feature>
<name>A0A1W0ACS0_9STRA</name>
<organism evidence="2 3">
    <name type="scientific">Thraustotheca clavata</name>
    <dbReference type="NCBI Taxonomy" id="74557"/>
    <lineage>
        <taxon>Eukaryota</taxon>
        <taxon>Sar</taxon>
        <taxon>Stramenopiles</taxon>
        <taxon>Oomycota</taxon>
        <taxon>Saprolegniomycetes</taxon>
        <taxon>Saprolegniales</taxon>
        <taxon>Achlyaceae</taxon>
        <taxon>Thraustotheca</taxon>
    </lineage>
</organism>
<keyword evidence="1" id="KW-1133">Transmembrane helix</keyword>
<dbReference type="EMBL" id="JNBS01000019">
    <property type="protein sequence ID" value="OQS07959.1"/>
    <property type="molecule type" value="Genomic_DNA"/>
</dbReference>
<protein>
    <recommendedName>
        <fullName evidence="4">MARVEL domain-containing protein</fullName>
    </recommendedName>
</protein>
<keyword evidence="3" id="KW-1185">Reference proteome</keyword>
<feature type="transmembrane region" description="Helical" evidence="1">
    <location>
        <begin position="20"/>
        <end position="40"/>
    </location>
</feature>
<feature type="transmembrane region" description="Helical" evidence="1">
    <location>
        <begin position="60"/>
        <end position="79"/>
    </location>
</feature>
<reference evidence="2 3" key="1">
    <citation type="journal article" date="2014" name="Genome Biol. Evol.">
        <title>The secreted proteins of Achlya hypogyna and Thraustotheca clavata identify the ancestral oomycete secretome and reveal gene acquisitions by horizontal gene transfer.</title>
        <authorList>
            <person name="Misner I."/>
            <person name="Blouin N."/>
            <person name="Leonard G."/>
            <person name="Richards T.A."/>
            <person name="Lane C.E."/>
        </authorList>
    </citation>
    <scope>NUCLEOTIDE SEQUENCE [LARGE SCALE GENOMIC DNA]</scope>
    <source>
        <strain evidence="2 3">ATCC 34112</strain>
    </source>
</reference>
<evidence type="ECO:0000313" key="2">
    <source>
        <dbReference type="EMBL" id="OQS07959.1"/>
    </source>
</evidence>
<comment type="caution">
    <text evidence="2">The sequence shown here is derived from an EMBL/GenBank/DDBJ whole genome shotgun (WGS) entry which is preliminary data.</text>
</comment>
<keyword evidence="1" id="KW-0812">Transmembrane</keyword>
<proteinExistence type="predicted"/>
<feature type="transmembrane region" description="Helical" evidence="1">
    <location>
        <begin position="144"/>
        <end position="165"/>
    </location>
</feature>